<feature type="compositionally biased region" description="Polar residues" evidence="1">
    <location>
        <begin position="40"/>
        <end position="55"/>
    </location>
</feature>
<keyword evidence="3" id="KW-1185">Reference proteome</keyword>
<name>A0A5C3EUB6_9BASI</name>
<evidence type="ECO:0000256" key="1">
    <source>
        <dbReference type="SAM" id="MobiDB-lite"/>
    </source>
</evidence>
<organism evidence="2 3">
    <name type="scientific">Pseudozyma flocculosa</name>
    <dbReference type="NCBI Taxonomy" id="84751"/>
    <lineage>
        <taxon>Eukaryota</taxon>
        <taxon>Fungi</taxon>
        <taxon>Dikarya</taxon>
        <taxon>Basidiomycota</taxon>
        <taxon>Ustilaginomycotina</taxon>
        <taxon>Ustilaginomycetes</taxon>
        <taxon>Ustilaginales</taxon>
        <taxon>Ustilaginaceae</taxon>
        <taxon>Pseudozyma</taxon>
    </lineage>
</organism>
<evidence type="ECO:0000313" key="3">
    <source>
        <dbReference type="Proteomes" id="UP000323386"/>
    </source>
</evidence>
<feature type="region of interest" description="Disordered" evidence="1">
    <location>
        <begin position="27"/>
        <end position="72"/>
    </location>
</feature>
<gene>
    <name evidence="2" type="ORF">PSFLO_00140</name>
</gene>
<feature type="compositionally biased region" description="Low complexity" evidence="1">
    <location>
        <begin position="56"/>
        <end position="67"/>
    </location>
</feature>
<reference evidence="2 3" key="1">
    <citation type="submission" date="2018-03" db="EMBL/GenBank/DDBJ databases">
        <authorList>
            <person name="Guldener U."/>
        </authorList>
    </citation>
    <scope>NUCLEOTIDE SEQUENCE [LARGE SCALE GENOMIC DNA]</scope>
    <source>
        <strain evidence="2 3">DAOM196992</strain>
    </source>
</reference>
<proteinExistence type="predicted"/>
<accession>A0A5C3EUB6</accession>
<dbReference type="EMBL" id="OOIP01000001">
    <property type="protein sequence ID" value="SPO34669.1"/>
    <property type="molecule type" value="Genomic_DNA"/>
</dbReference>
<evidence type="ECO:0000313" key="2">
    <source>
        <dbReference type="EMBL" id="SPO34669.1"/>
    </source>
</evidence>
<dbReference type="Proteomes" id="UP000323386">
    <property type="component" value="Unassembled WGS sequence"/>
</dbReference>
<protein>
    <submittedName>
        <fullName evidence="2">Uncharacterized protein</fullName>
    </submittedName>
</protein>
<sequence>MVPRSLRRWLAVASCSTASLPALRAKSRVPPLSSGLPAFSGNQARRPTSECSTRFPSPSGLNGGPPLRTGSAENLDRPSLLFAITTLLDSNVPSPPLLGCQPRARIRLLPPASSSRQSQPTFAAAIRIPAATISLHSALCFVAAALHLLISHYTT</sequence>
<dbReference type="AlphaFoldDB" id="A0A5C3EUB6"/>